<keyword evidence="12" id="KW-0675">Receptor</keyword>
<evidence type="ECO:0000313" key="19">
    <source>
        <dbReference type="WBParaSite" id="nRc.2.0.1.t33002-RA"/>
    </source>
</evidence>
<keyword evidence="4" id="KW-0808">Transferase</keyword>
<evidence type="ECO:0000256" key="10">
    <source>
        <dbReference type="ARBA" id="ARBA00023136"/>
    </source>
</evidence>
<feature type="signal peptide" evidence="15">
    <location>
        <begin position="1"/>
        <end position="21"/>
    </location>
</feature>
<keyword evidence="6" id="KW-0547">Nucleotide-binding</keyword>
<evidence type="ECO:0000256" key="3">
    <source>
        <dbReference type="ARBA" id="ARBA00022553"/>
    </source>
</evidence>
<evidence type="ECO:0000256" key="15">
    <source>
        <dbReference type="SAM" id="SignalP"/>
    </source>
</evidence>
<sequence>MMSTLLLITILMTLSIEKLNSKECYGTSNGLSYIQPQEGSSLISILKKRYANCTKVIGNLEISHLTDRMLAEAKIDSFDFLSEIREVTGYVLIFGLSLSRRSLNIPNLLVIHGSPAFFLHKHNNTIKRLRKFALFIASNDLEKINLPNLLSVGGGLGLISNKKLCYWKTINFGQWLGDDYRSKLLIENNYGLCNNADFSCEKCDHCFGPTSLDCQKIFYTNCSKMCNSGLCFEEKGSLTCCHEQCKFGCSGSSVKECLYCKNYSHKELCLETCPARYHGYGGQCVRFCPDNTISHKGRCVLECPHGYYESFLKTCKKCDNSCLKSETCIINESITSRNIRMLRNCRKVQGFLRITDDTFKGGVGFTEDHHIGETLSLLIVNCPNLVDLDLQALKQVTNGDVIIHENGQACVVDIERWSKIAPKRIKIRHNPLCDKAHFGKE</sequence>
<evidence type="ECO:0000256" key="2">
    <source>
        <dbReference type="ARBA" id="ARBA00011902"/>
    </source>
</evidence>
<organism evidence="18 19">
    <name type="scientific">Romanomermis culicivorax</name>
    <name type="common">Nematode worm</name>
    <dbReference type="NCBI Taxonomy" id="13658"/>
    <lineage>
        <taxon>Eukaryota</taxon>
        <taxon>Metazoa</taxon>
        <taxon>Ecdysozoa</taxon>
        <taxon>Nematoda</taxon>
        <taxon>Enoplea</taxon>
        <taxon>Dorylaimia</taxon>
        <taxon>Mermithida</taxon>
        <taxon>Mermithoidea</taxon>
        <taxon>Mermithidae</taxon>
        <taxon>Romanomermis</taxon>
    </lineage>
</organism>
<dbReference type="InterPro" id="IPR009030">
    <property type="entry name" value="Growth_fac_rcpt_cys_sf"/>
</dbReference>
<dbReference type="Pfam" id="PF01030">
    <property type="entry name" value="Recep_L_domain"/>
    <property type="match status" value="2"/>
</dbReference>
<feature type="domain" description="Receptor L-domain" evidence="17">
    <location>
        <begin position="52"/>
        <end position="171"/>
    </location>
</feature>
<feature type="chain" id="PRO_5037388522" description="receptor protein-tyrosine kinase" evidence="15">
    <location>
        <begin position="22"/>
        <end position="441"/>
    </location>
</feature>
<comment type="subcellular location">
    <subcellularLocation>
        <location evidence="1">Membrane</location>
        <topology evidence="1">Single-pass type I membrane protein</topology>
    </subcellularLocation>
</comment>
<dbReference type="GO" id="GO:0016020">
    <property type="term" value="C:membrane"/>
    <property type="evidence" value="ECO:0007669"/>
    <property type="project" value="UniProtKB-SubCell"/>
</dbReference>
<accession>A0A915K469</accession>
<dbReference type="InterPro" id="IPR036941">
    <property type="entry name" value="Rcpt_L-dom_sf"/>
</dbReference>
<evidence type="ECO:0000256" key="12">
    <source>
        <dbReference type="ARBA" id="ARBA00023170"/>
    </source>
</evidence>
<dbReference type="Gene3D" id="3.80.20.20">
    <property type="entry name" value="Receptor L-domain"/>
    <property type="match status" value="2"/>
</dbReference>
<proteinExistence type="predicted"/>
<dbReference type="InterPro" id="IPR006211">
    <property type="entry name" value="Furin-like_Cys-rich_dom"/>
</dbReference>
<dbReference type="GO" id="GO:0005524">
    <property type="term" value="F:ATP binding"/>
    <property type="evidence" value="ECO:0007669"/>
    <property type="project" value="UniProtKB-KW"/>
</dbReference>
<reference evidence="19" key="1">
    <citation type="submission" date="2022-11" db="UniProtKB">
        <authorList>
            <consortium name="WormBaseParasite"/>
        </authorList>
    </citation>
    <scope>IDENTIFICATION</scope>
</reference>
<evidence type="ECO:0000259" key="16">
    <source>
        <dbReference type="Pfam" id="PF00757"/>
    </source>
</evidence>
<dbReference type="Proteomes" id="UP000887565">
    <property type="component" value="Unplaced"/>
</dbReference>
<dbReference type="OMA" id="GMLIPNP"/>
<evidence type="ECO:0000256" key="13">
    <source>
        <dbReference type="ARBA" id="ARBA00023180"/>
    </source>
</evidence>
<comment type="catalytic activity">
    <reaction evidence="14">
        <text>L-tyrosyl-[protein] + ATP = O-phospho-L-tyrosyl-[protein] + ADP + H(+)</text>
        <dbReference type="Rhea" id="RHEA:10596"/>
        <dbReference type="Rhea" id="RHEA-COMP:10136"/>
        <dbReference type="Rhea" id="RHEA-COMP:20101"/>
        <dbReference type="ChEBI" id="CHEBI:15378"/>
        <dbReference type="ChEBI" id="CHEBI:30616"/>
        <dbReference type="ChEBI" id="CHEBI:46858"/>
        <dbReference type="ChEBI" id="CHEBI:61978"/>
        <dbReference type="ChEBI" id="CHEBI:456216"/>
        <dbReference type="EC" id="2.7.10.1"/>
    </reaction>
</comment>
<feature type="domain" description="Receptor L-domain" evidence="17">
    <location>
        <begin position="336"/>
        <end position="419"/>
    </location>
</feature>
<keyword evidence="8" id="KW-0067">ATP-binding</keyword>
<keyword evidence="13" id="KW-0325">Glycoprotein</keyword>
<evidence type="ECO:0000256" key="6">
    <source>
        <dbReference type="ARBA" id="ARBA00022741"/>
    </source>
</evidence>
<keyword evidence="5" id="KW-0812">Transmembrane</keyword>
<dbReference type="InterPro" id="IPR006212">
    <property type="entry name" value="Furin_repeat"/>
</dbReference>
<keyword evidence="18" id="KW-1185">Reference proteome</keyword>
<evidence type="ECO:0000256" key="4">
    <source>
        <dbReference type="ARBA" id="ARBA00022679"/>
    </source>
</evidence>
<dbReference type="Pfam" id="PF00757">
    <property type="entry name" value="Furin-like"/>
    <property type="match status" value="1"/>
</dbReference>
<protein>
    <recommendedName>
        <fullName evidence="2">receptor protein-tyrosine kinase</fullName>
        <ecNumber evidence="2">2.7.10.1</ecNumber>
    </recommendedName>
</protein>
<dbReference type="GO" id="GO:0004714">
    <property type="term" value="F:transmembrane receptor protein tyrosine kinase activity"/>
    <property type="evidence" value="ECO:0007669"/>
    <property type="project" value="UniProtKB-EC"/>
</dbReference>
<dbReference type="InterPro" id="IPR000494">
    <property type="entry name" value="Rcpt_L-dom"/>
</dbReference>
<keyword evidence="9" id="KW-1133">Transmembrane helix</keyword>
<evidence type="ECO:0000256" key="5">
    <source>
        <dbReference type="ARBA" id="ARBA00022692"/>
    </source>
</evidence>
<dbReference type="WBParaSite" id="nRc.2.0.1.t33002-RA">
    <property type="protein sequence ID" value="nRc.2.0.1.t33002-RA"/>
    <property type="gene ID" value="nRc.2.0.1.g33002"/>
</dbReference>
<dbReference type="AlphaFoldDB" id="A0A915K469"/>
<keyword evidence="3" id="KW-0597">Phosphoprotein</keyword>
<dbReference type="Gene3D" id="2.10.220.10">
    <property type="entry name" value="Hormone Receptor, Insulin-like Growth Factor Receptor 1, Chain A, domain 2"/>
    <property type="match status" value="1"/>
</dbReference>
<evidence type="ECO:0000313" key="18">
    <source>
        <dbReference type="Proteomes" id="UP000887565"/>
    </source>
</evidence>
<keyword evidence="11" id="KW-0829">Tyrosine-protein kinase</keyword>
<feature type="domain" description="Furin-like cysteine-rich" evidence="16">
    <location>
        <begin position="197"/>
        <end position="324"/>
    </location>
</feature>
<evidence type="ECO:0000256" key="7">
    <source>
        <dbReference type="ARBA" id="ARBA00022777"/>
    </source>
</evidence>
<dbReference type="SUPFAM" id="SSF52058">
    <property type="entry name" value="L domain-like"/>
    <property type="match status" value="2"/>
</dbReference>
<keyword evidence="10" id="KW-0472">Membrane</keyword>
<name>A0A915K469_ROMCU</name>
<dbReference type="CDD" id="cd00064">
    <property type="entry name" value="FU"/>
    <property type="match status" value="1"/>
</dbReference>
<evidence type="ECO:0000256" key="11">
    <source>
        <dbReference type="ARBA" id="ARBA00023137"/>
    </source>
</evidence>
<evidence type="ECO:0000256" key="14">
    <source>
        <dbReference type="ARBA" id="ARBA00051243"/>
    </source>
</evidence>
<evidence type="ECO:0000259" key="17">
    <source>
        <dbReference type="Pfam" id="PF01030"/>
    </source>
</evidence>
<dbReference type="EC" id="2.7.10.1" evidence="2"/>
<keyword evidence="15" id="KW-0732">Signal</keyword>
<evidence type="ECO:0000256" key="9">
    <source>
        <dbReference type="ARBA" id="ARBA00022989"/>
    </source>
</evidence>
<dbReference type="SUPFAM" id="SSF57184">
    <property type="entry name" value="Growth factor receptor domain"/>
    <property type="match status" value="1"/>
</dbReference>
<evidence type="ECO:0000256" key="8">
    <source>
        <dbReference type="ARBA" id="ARBA00022840"/>
    </source>
</evidence>
<keyword evidence="7" id="KW-0418">Kinase</keyword>
<evidence type="ECO:0000256" key="1">
    <source>
        <dbReference type="ARBA" id="ARBA00004479"/>
    </source>
</evidence>